<evidence type="ECO:0000256" key="8">
    <source>
        <dbReference type="ARBA" id="ARBA00023014"/>
    </source>
</evidence>
<keyword evidence="6" id="KW-0663">Pyridoxal phosphate</keyword>
<name>A0A3B0Z5E2_9ZZZZ</name>
<organism evidence="10">
    <name type="scientific">hydrothermal vent metagenome</name>
    <dbReference type="NCBI Taxonomy" id="652676"/>
    <lineage>
        <taxon>unclassified sequences</taxon>
        <taxon>metagenomes</taxon>
        <taxon>ecological metagenomes</taxon>
    </lineage>
</organism>
<dbReference type="PROSITE" id="PS00595">
    <property type="entry name" value="AA_TRANSFER_CLASS_5"/>
    <property type="match status" value="1"/>
</dbReference>
<dbReference type="InterPro" id="IPR015424">
    <property type="entry name" value="PyrdxlP-dep_Trfase"/>
</dbReference>
<dbReference type="EMBL" id="UOFP01000230">
    <property type="protein sequence ID" value="VAW88655.1"/>
    <property type="molecule type" value="Genomic_DNA"/>
</dbReference>
<evidence type="ECO:0000256" key="2">
    <source>
        <dbReference type="ARBA" id="ARBA00006490"/>
    </source>
</evidence>
<evidence type="ECO:0000256" key="1">
    <source>
        <dbReference type="ARBA" id="ARBA00001933"/>
    </source>
</evidence>
<dbReference type="Gene3D" id="3.40.640.10">
    <property type="entry name" value="Type I PLP-dependent aspartate aminotransferase-like (Major domain)"/>
    <property type="match status" value="1"/>
</dbReference>
<keyword evidence="8" id="KW-0411">Iron-sulfur</keyword>
<dbReference type="PANTHER" id="PTHR11601">
    <property type="entry name" value="CYSTEINE DESULFURYLASE FAMILY MEMBER"/>
    <property type="match status" value="1"/>
</dbReference>
<dbReference type="PIRSF" id="PIRSF005572">
    <property type="entry name" value="NifS"/>
    <property type="match status" value="1"/>
</dbReference>
<dbReference type="EC" id="2.8.1.7" evidence="3"/>
<proteinExistence type="inferred from homology"/>
<evidence type="ECO:0000256" key="5">
    <source>
        <dbReference type="ARBA" id="ARBA00022723"/>
    </source>
</evidence>
<evidence type="ECO:0000256" key="7">
    <source>
        <dbReference type="ARBA" id="ARBA00023004"/>
    </source>
</evidence>
<evidence type="ECO:0000256" key="3">
    <source>
        <dbReference type="ARBA" id="ARBA00012239"/>
    </source>
</evidence>
<reference evidence="10" key="1">
    <citation type="submission" date="2018-06" db="EMBL/GenBank/DDBJ databases">
        <authorList>
            <person name="Zhirakovskaya E."/>
        </authorList>
    </citation>
    <scope>NUCLEOTIDE SEQUENCE</scope>
</reference>
<dbReference type="GO" id="GO:0051536">
    <property type="term" value="F:iron-sulfur cluster binding"/>
    <property type="evidence" value="ECO:0007669"/>
    <property type="project" value="UniProtKB-KW"/>
</dbReference>
<dbReference type="GO" id="GO:0046872">
    <property type="term" value="F:metal ion binding"/>
    <property type="evidence" value="ECO:0007669"/>
    <property type="project" value="UniProtKB-KW"/>
</dbReference>
<comment type="cofactor">
    <cofactor evidence="1">
        <name>pyridoxal 5'-phosphate</name>
        <dbReference type="ChEBI" id="CHEBI:597326"/>
    </cofactor>
</comment>
<dbReference type="InterPro" id="IPR000192">
    <property type="entry name" value="Aminotrans_V_dom"/>
</dbReference>
<feature type="domain" description="Aminotransferase class V" evidence="9">
    <location>
        <begin position="3"/>
        <end position="362"/>
    </location>
</feature>
<dbReference type="PANTHER" id="PTHR11601:SF34">
    <property type="entry name" value="CYSTEINE DESULFURASE"/>
    <property type="match status" value="1"/>
</dbReference>
<dbReference type="Pfam" id="PF00266">
    <property type="entry name" value="Aminotran_5"/>
    <property type="match status" value="1"/>
</dbReference>
<dbReference type="SUPFAM" id="SSF53383">
    <property type="entry name" value="PLP-dependent transferases"/>
    <property type="match status" value="1"/>
</dbReference>
<dbReference type="Gene3D" id="3.90.1150.10">
    <property type="entry name" value="Aspartate Aminotransferase, domain 1"/>
    <property type="match status" value="1"/>
</dbReference>
<evidence type="ECO:0000313" key="10">
    <source>
        <dbReference type="EMBL" id="VAW88655.1"/>
    </source>
</evidence>
<keyword evidence="4 10" id="KW-0808">Transferase</keyword>
<dbReference type="InterPro" id="IPR020578">
    <property type="entry name" value="Aminotrans_V_PyrdxlP_BS"/>
</dbReference>
<gene>
    <name evidence="10" type="ORF">MNBD_GAMMA18-647</name>
</gene>
<evidence type="ECO:0000259" key="9">
    <source>
        <dbReference type="Pfam" id="PF00266"/>
    </source>
</evidence>
<dbReference type="Gene3D" id="1.10.260.50">
    <property type="match status" value="1"/>
</dbReference>
<dbReference type="GO" id="GO:0031071">
    <property type="term" value="F:cysteine desulfurase activity"/>
    <property type="evidence" value="ECO:0007669"/>
    <property type="project" value="UniProtKB-EC"/>
</dbReference>
<accession>A0A3B0Z5E2</accession>
<sequence>MATYLDHNATTPLDERVLEAMHPFLMKSYGNPSSVHGFGRHVRRAIDNAREQVAALVNAHPSQVIFTSGGTEANNMVFAGLAQRQTAGRALVSAIEHPSVLRGTKHLDSHQWQIETIAVDASGRVSADLLNAMIDDQTRLVSVMAANNEVGTVQDVAILSAICRDRQVIFHCDAVQAVGKIEVDFSSTQTHLMSLSSHKIYGPQGCGALVVDKLVDMAPLMYGGGQEKKRRAGTENVAAIVGFGKAAELAASELSHNQQHLLQLRQQLERALKTVDGVTIFAASAERLPNTVMFAVEGIAGETLLMALDALGFAVSSGSACESAEEGPSHVLVAMGVPFELAQTSIRISLGRGNTAQDVDNVIIALKQQIQMMRSMACR</sequence>
<keyword evidence="5" id="KW-0479">Metal-binding</keyword>
<protein>
    <recommendedName>
        <fullName evidence="3">cysteine desulfurase</fullName>
        <ecNumber evidence="3">2.8.1.7</ecNumber>
    </recommendedName>
</protein>
<dbReference type="AlphaFoldDB" id="A0A3B0Z5E2"/>
<keyword evidence="7" id="KW-0408">Iron</keyword>
<evidence type="ECO:0000256" key="4">
    <source>
        <dbReference type="ARBA" id="ARBA00022679"/>
    </source>
</evidence>
<comment type="similarity">
    <text evidence="2">Belongs to the class-V pyridoxal-phosphate-dependent aminotransferase family. NifS/IscS subfamily.</text>
</comment>
<evidence type="ECO:0000256" key="6">
    <source>
        <dbReference type="ARBA" id="ARBA00022898"/>
    </source>
</evidence>
<dbReference type="InterPro" id="IPR016454">
    <property type="entry name" value="Cysteine_dSase"/>
</dbReference>
<dbReference type="InterPro" id="IPR015422">
    <property type="entry name" value="PyrdxlP-dep_Trfase_small"/>
</dbReference>
<dbReference type="FunFam" id="3.40.640.10:FF:000084">
    <property type="entry name" value="IscS-like cysteine desulfurase"/>
    <property type="match status" value="1"/>
</dbReference>
<dbReference type="InterPro" id="IPR015421">
    <property type="entry name" value="PyrdxlP-dep_Trfase_major"/>
</dbReference>